<evidence type="ECO:0000313" key="2">
    <source>
        <dbReference type="Proteomes" id="UP000092444"/>
    </source>
</evidence>
<accession>A0ABK9NG09</accession>
<dbReference type="Proteomes" id="UP000092444">
    <property type="component" value="Unassembled WGS sequence"/>
</dbReference>
<dbReference type="EMBL" id="CCAG010015565">
    <property type="status" value="NOT_ANNOTATED_CDS"/>
    <property type="molecule type" value="Genomic_DNA"/>
</dbReference>
<reference evidence="1" key="1">
    <citation type="submission" date="2025-05" db="UniProtKB">
        <authorList>
            <consortium name="EnsemblMetazoa"/>
        </authorList>
    </citation>
    <scope>IDENTIFICATION</scope>
    <source>
        <strain evidence="1">Yale</strain>
    </source>
</reference>
<keyword evidence="2" id="KW-1185">Reference proteome</keyword>
<sequence length="88" mass="10704">MMSWKSWIFKDTLEERLKRKLQKEIYNTIISTLINSTFISNKRWKNQDANILESSPWPYNCNSPMYLEQVFLPNLQLWTISYYKAYSL</sequence>
<dbReference type="EnsemblMetazoa" id="GMOY014143.R1296">
    <property type="protein sequence ID" value="GMOY014143.P1296"/>
    <property type="gene ID" value="GMOY014143"/>
</dbReference>
<organism evidence="1 2">
    <name type="scientific">Glossina morsitans morsitans</name>
    <name type="common">Savannah tsetse fly</name>
    <dbReference type="NCBI Taxonomy" id="37546"/>
    <lineage>
        <taxon>Eukaryota</taxon>
        <taxon>Metazoa</taxon>
        <taxon>Ecdysozoa</taxon>
        <taxon>Arthropoda</taxon>
        <taxon>Hexapoda</taxon>
        <taxon>Insecta</taxon>
        <taxon>Pterygota</taxon>
        <taxon>Neoptera</taxon>
        <taxon>Endopterygota</taxon>
        <taxon>Diptera</taxon>
        <taxon>Brachycera</taxon>
        <taxon>Muscomorpha</taxon>
        <taxon>Hippoboscoidea</taxon>
        <taxon>Glossinidae</taxon>
        <taxon>Glossina</taxon>
    </lineage>
</organism>
<name>A0ABK9NG09_GLOMM</name>
<protein>
    <submittedName>
        <fullName evidence="1">Uncharacterized protein</fullName>
    </submittedName>
</protein>
<proteinExistence type="predicted"/>
<evidence type="ECO:0000313" key="1">
    <source>
        <dbReference type="EnsemblMetazoa" id="GMOY014143.P1296"/>
    </source>
</evidence>